<feature type="compositionally biased region" description="Polar residues" evidence="1">
    <location>
        <begin position="118"/>
        <end position="127"/>
    </location>
</feature>
<organism evidence="2 3">
    <name type="scientific">Oculimacula yallundae</name>
    <dbReference type="NCBI Taxonomy" id="86028"/>
    <lineage>
        <taxon>Eukaryota</taxon>
        <taxon>Fungi</taxon>
        <taxon>Dikarya</taxon>
        <taxon>Ascomycota</taxon>
        <taxon>Pezizomycotina</taxon>
        <taxon>Leotiomycetes</taxon>
        <taxon>Helotiales</taxon>
        <taxon>Ploettnerulaceae</taxon>
        <taxon>Oculimacula</taxon>
    </lineage>
</organism>
<feature type="non-terminal residue" evidence="2">
    <location>
        <position position="145"/>
    </location>
</feature>
<keyword evidence="3" id="KW-1185">Reference proteome</keyword>
<accession>A0ABR4D0S8</accession>
<proteinExistence type="predicted"/>
<dbReference type="EMBL" id="JAZHXI010000001">
    <property type="protein sequence ID" value="KAL2075742.1"/>
    <property type="molecule type" value="Genomic_DNA"/>
</dbReference>
<name>A0ABR4D0S8_9HELO</name>
<dbReference type="Proteomes" id="UP001595075">
    <property type="component" value="Unassembled WGS sequence"/>
</dbReference>
<reference evidence="2 3" key="1">
    <citation type="journal article" date="2024" name="Commun. Biol.">
        <title>Comparative genomic analysis of thermophilic fungi reveals convergent evolutionary adaptations and gene losses.</title>
        <authorList>
            <person name="Steindorff A.S."/>
            <person name="Aguilar-Pontes M.V."/>
            <person name="Robinson A.J."/>
            <person name="Andreopoulos B."/>
            <person name="LaButti K."/>
            <person name="Kuo A."/>
            <person name="Mondo S."/>
            <person name="Riley R."/>
            <person name="Otillar R."/>
            <person name="Haridas S."/>
            <person name="Lipzen A."/>
            <person name="Grimwood J."/>
            <person name="Schmutz J."/>
            <person name="Clum A."/>
            <person name="Reid I.D."/>
            <person name="Moisan M.C."/>
            <person name="Butler G."/>
            <person name="Nguyen T.T.M."/>
            <person name="Dewar K."/>
            <person name="Conant G."/>
            <person name="Drula E."/>
            <person name="Henrissat B."/>
            <person name="Hansel C."/>
            <person name="Singer S."/>
            <person name="Hutchinson M.I."/>
            <person name="de Vries R.P."/>
            <person name="Natvig D.O."/>
            <person name="Powell A.J."/>
            <person name="Tsang A."/>
            <person name="Grigoriev I.V."/>
        </authorList>
    </citation>
    <scope>NUCLEOTIDE SEQUENCE [LARGE SCALE GENOMIC DNA]</scope>
    <source>
        <strain evidence="2 3">CBS 494.80</strain>
    </source>
</reference>
<evidence type="ECO:0000313" key="3">
    <source>
        <dbReference type="Proteomes" id="UP001595075"/>
    </source>
</evidence>
<feature type="region of interest" description="Disordered" evidence="1">
    <location>
        <begin position="113"/>
        <end position="132"/>
    </location>
</feature>
<gene>
    <name evidence="2" type="ORF">VTL71DRAFT_685</name>
</gene>
<sequence length="145" mass="15699">MHGGCTGDYITYQTDVHAVLLPCPALPSLSLRTFTVLYSYFARLTHLTSLPPTSFSLSSTLSTSPPPYFASVFYSNVVDSEFGLGIVLRISIAGILSIPTIHQDNLTAVVASDEPASISRQPPTRSPTLEHPPTIVNKQYQSLFA</sequence>
<comment type="caution">
    <text evidence="2">The sequence shown here is derived from an EMBL/GenBank/DDBJ whole genome shotgun (WGS) entry which is preliminary data.</text>
</comment>
<evidence type="ECO:0000313" key="2">
    <source>
        <dbReference type="EMBL" id="KAL2075742.1"/>
    </source>
</evidence>
<evidence type="ECO:0000256" key="1">
    <source>
        <dbReference type="SAM" id="MobiDB-lite"/>
    </source>
</evidence>
<protein>
    <submittedName>
        <fullName evidence="2">Uncharacterized protein</fullName>
    </submittedName>
</protein>